<protein>
    <recommendedName>
        <fullName evidence="4">Capsule biosynthesis protein</fullName>
    </recommendedName>
</protein>
<dbReference type="AlphaFoldDB" id="A0A840A6E0"/>
<dbReference type="InterPro" id="IPR045936">
    <property type="entry name" value="DUF6356"/>
</dbReference>
<evidence type="ECO:0008006" key="4">
    <source>
        <dbReference type="Google" id="ProtNLM"/>
    </source>
</evidence>
<organism evidence="2 3">
    <name type="scientific">Phenylobacterium haematophilum</name>
    <dbReference type="NCBI Taxonomy" id="98513"/>
    <lineage>
        <taxon>Bacteria</taxon>
        <taxon>Pseudomonadati</taxon>
        <taxon>Pseudomonadota</taxon>
        <taxon>Alphaproteobacteria</taxon>
        <taxon>Caulobacterales</taxon>
        <taxon>Caulobacteraceae</taxon>
        <taxon>Phenylobacterium</taxon>
    </lineage>
</organism>
<evidence type="ECO:0000256" key="1">
    <source>
        <dbReference type="SAM" id="Phobius"/>
    </source>
</evidence>
<accession>A0A840A6E0</accession>
<proteinExistence type="predicted"/>
<evidence type="ECO:0000313" key="3">
    <source>
        <dbReference type="Proteomes" id="UP000530564"/>
    </source>
</evidence>
<keyword evidence="3" id="KW-1185">Reference proteome</keyword>
<gene>
    <name evidence="2" type="ORF">GGQ61_004297</name>
</gene>
<evidence type="ECO:0000313" key="2">
    <source>
        <dbReference type="EMBL" id="MBB3893549.1"/>
    </source>
</evidence>
<name>A0A840A6E0_9CAUL</name>
<keyword evidence="1" id="KW-0812">Transmembrane</keyword>
<sequence length="76" mass="8183">MLDAFNRHPSSVGESYGEHLAQASGFGVTMITAGAACLVHAIFPFWFEKTASLCVQRLHAQMAARGRPDAHKALQA</sequence>
<keyword evidence="1" id="KW-0472">Membrane</keyword>
<dbReference type="Proteomes" id="UP000530564">
    <property type="component" value="Unassembled WGS sequence"/>
</dbReference>
<keyword evidence="1" id="KW-1133">Transmembrane helix</keyword>
<reference evidence="2 3" key="1">
    <citation type="submission" date="2020-08" db="EMBL/GenBank/DDBJ databases">
        <title>Genomic Encyclopedia of Type Strains, Phase IV (KMG-IV): sequencing the most valuable type-strain genomes for metagenomic binning, comparative biology and taxonomic classification.</title>
        <authorList>
            <person name="Goeker M."/>
        </authorList>
    </citation>
    <scope>NUCLEOTIDE SEQUENCE [LARGE SCALE GENOMIC DNA]</scope>
    <source>
        <strain evidence="2 3">DSM 21793</strain>
    </source>
</reference>
<feature type="transmembrane region" description="Helical" evidence="1">
    <location>
        <begin position="20"/>
        <end position="47"/>
    </location>
</feature>
<dbReference type="RefSeq" id="WP_183777052.1">
    <property type="nucleotide sequence ID" value="NZ_JACIDK010000013.1"/>
</dbReference>
<dbReference type="EMBL" id="JACIDK010000013">
    <property type="protein sequence ID" value="MBB3893549.1"/>
    <property type="molecule type" value="Genomic_DNA"/>
</dbReference>
<comment type="caution">
    <text evidence="2">The sequence shown here is derived from an EMBL/GenBank/DDBJ whole genome shotgun (WGS) entry which is preliminary data.</text>
</comment>
<dbReference type="Pfam" id="PF19883">
    <property type="entry name" value="DUF6356"/>
    <property type="match status" value="1"/>
</dbReference>